<dbReference type="EMBL" id="BMAU01021244">
    <property type="protein sequence ID" value="GFY04461.1"/>
    <property type="molecule type" value="Genomic_DNA"/>
</dbReference>
<dbReference type="InterPro" id="IPR036397">
    <property type="entry name" value="RNaseH_sf"/>
</dbReference>
<sequence length="129" mass="15074">MTDHIYRDVILEQHVRLFRGAMGAEFLFMDDNARLHHANIVDECLQSEDITRMYWPAYSPDLNPIEHVWDMLGRRIATRQPPPTCLPELRRALLDDWCSIPQDQIDNLILSMPRRCKACIASSGRHTPY</sequence>
<dbReference type="AlphaFoldDB" id="A0A8X6S9L4"/>
<keyword evidence="3" id="KW-1185">Reference proteome</keyword>
<reference evidence="2" key="1">
    <citation type="submission" date="2020-08" db="EMBL/GenBank/DDBJ databases">
        <title>Multicomponent nature underlies the extraordinary mechanical properties of spider dragline silk.</title>
        <authorList>
            <person name="Kono N."/>
            <person name="Nakamura H."/>
            <person name="Mori M."/>
            <person name="Yoshida Y."/>
            <person name="Ohtoshi R."/>
            <person name="Malay A.D."/>
            <person name="Moran D.A.P."/>
            <person name="Tomita M."/>
            <person name="Numata K."/>
            <person name="Arakawa K."/>
        </authorList>
    </citation>
    <scope>NUCLEOTIDE SEQUENCE</scope>
</reference>
<dbReference type="Proteomes" id="UP000887159">
    <property type="component" value="Unassembled WGS sequence"/>
</dbReference>
<name>A0A8X6S9L4_TRICX</name>
<evidence type="ECO:0000259" key="1">
    <source>
        <dbReference type="Pfam" id="PF13358"/>
    </source>
</evidence>
<dbReference type="GO" id="GO:0003676">
    <property type="term" value="F:nucleic acid binding"/>
    <property type="evidence" value="ECO:0007669"/>
    <property type="project" value="InterPro"/>
</dbReference>
<organism evidence="2 3">
    <name type="scientific">Trichonephila clavipes</name>
    <name type="common">Golden silk orbweaver</name>
    <name type="synonym">Nephila clavipes</name>
    <dbReference type="NCBI Taxonomy" id="2585209"/>
    <lineage>
        <taxon>Eukaryota</taxon>
        <taxon>Metazoa</taxon>
        <taxon>Ecdysozoa</taxon>
        <taxon>Arthropoda</taxon>
        <taxon>Chelicerata</taxon>
        <taxon>Arachnida</taxon>
        <taxon>Araneae</taxon>
        <taxon>Araneomorphae</taxon>
        <taxon>Entelegynae</taxon>
        <taxon>Araneoidea</taxon>
        <taxon>Nephilidae</taxon>
        <taxon>Trichonephila</taxon>
    </lineage>
</organism>
<dbReference type="Gene3D" id="3.30.420.10">
    <property type="entry name" value="Ribonuclease H-like superfamily/Ribonuclease H"/>
    <property type="match status" value="1"/>
</dbReference>
<evidence type="ECO:0000313" key="3">
    <source>
        <dbReference type="Proteomes" id="UP000887159"/>
    </source>
</evidence>
<feature type="domain" description="Tc1-like transposase DDE" evidence="1">
    <location>
        <begin position="26"/>
        <end position="79"/>
    </location>
</feature>
<protein>
    <submittedName>
        <fullName evidence="2">Transposable element Tcb1 transposase</fullName>
    </submittedName>
</protein>
<gene>
    <name evidence="2" type="primary">TCB1_653</name>
    <name evidence="2" type="ORF">TNCV_4415491</name>
</gene>
<accession>A0A8X6S9L4</accession>
<proteinExistence type="predicted"/>
<dbReference type="InterPro" id="IPR038717">
    <property type="entry name" value="Tc1-like_DDE_dom"/>
</dbReference>
<dbReference type="Pfam" id="PF13358">
    <property type="entry name" value="DDE_3"/>
    <property type="match status" value="1"/>
</dbReference>
<comment type="caution">
    <text evidence="2">The sequence shown here is derived from an EMBL/GenBank/DDBJ whole genome shotgun (WGS) entry which is preliminary data.</text>
</comment>
<evidence type="ECO:0000313" key="2">
    <source>
        <dbReference type="EMBL" id="GFY04461.1"/>
    </source>
</evidence>